<sequence length="175" mass="19818">MIEFYRKTVNRFSYALGCLCGLGILLMGLILFYEVIMRYFFNSPTVWTQEVSVYLFMWCMFGGAAYALQKGKHVNIDLLTMRMSEKKQSLLKVLTSLVGVAFCSEIAVQGWGMIASAVKYQKHSPTPLQIPLWIPQSALFVGFALLALQFVVIVLDEFDFLRTGERPAVQEGGHR</sequence>
<dbReference type="STRING" id="561720.SAMN06275492_11116"/>
<feature type="domain" description="Tripartite ATP-independent periplasmic transporters DctQ component" evidence="10">
    <location>
        <begin position="27"/>
        <end position="156"/>
    </location>
</feature>
<reference evidence="12" key="1">
    <citation type="submission" date="2017-04" db="EMBL/GenBank/DDBJ databases">
        <authorList>
            <person name="Varghese N."/>
            <person name="Submissions S."/>
        </authorList>
    </citation>
    <scope>NUCLEOTIDE SEQUENCE [LARGE SCALE GENOMIC DNA]</scope>
    <source>
        <strain evidence="12">USBA 82</strain>
    </source>
</reference>
<evidence type="ECO:0000313" key="12">
    <source>
        <dbReference type="Proteomes" id="UP000193355"/>
    </source>
</evidence>
<dbReference type="Pfam" id="PF04290">
    <property type="entry name" value="DctQ"/>
    <property type="match status" value="1"/>
</dbReference>
<dbReference type="PANTHER" id="PTHR35011">
    <property type="entry name" value="2,3-DIKETO-L-GULONATE TRAP TRANSPORTER SMALL PERMEASE PROTEIN YIAM"/>
    <property type="match status" value="1"/>
</dbReference>
<accession>A0A1X7JDR3</accession>
<comment type="subcellular location">
    <subcellularLocation>
        <location evidence="1">Cell inner membrane</location>
        <topology evidence="1">Multi-pass membrane protein</topology>
    </subcellularLocation>
</comment>
<evidence type="ECO:0000256" key="8">
    <source>
        <dbReference type="ARBA" id="ARBA00038436"/>
    </source>
</evidence>
<feature type="transmembrane region" description="Helical" evidence="9">
    <location>
        <begin position="53"/>
        <end position="69"/>
    </location>
</feature>
<evidence type="ECO:0000256" key="5">
    <source>
        <dbReference type="ARBA" id="ARBA00022692"/>
    </source>
</evidence>
<dbReference type="EMBL" id="FXBB01000011">
    <property type="protein sequence ID" value="SMG25956.1"/>
    <property type="molecule type" value="Genomic_DNA"/>
</dbReference>
<name>A0A1X7JDR3_9BACT</name>
<comment type="similarity">
    <text evidence="8">Belongs to the TRAP transporter small permease family.</text>
</comment>
<keyword evidence="12" id="KW-1185">Reference proteome</keyword>
<dbReference type="InterPro" id="IPR007387">
    <property type="entry name" value="TRAP_DctQ"/>
</dbReference>
<keyword evidence="2" id="KW-0813">Transport</keyword>
<feature type="transmembrane region" description="Helical" evidence="9">
    <location>
        <begin position="132"/>
        <end position="155"/>
    </location>
</feature>
<dbReference type="GO" id="GO:0005886">
    <property type="term" value="C:plasma membrane"/>
    <property type="evidence" value="ECO:0007669"/>
    <property type="project" value="UniProtKB-SubCell"/>
</dbReference>
<evidence type="ECO:0000256" key="7">
    <source>
        <dbReference type="ARBA" id="ARBA00023136"/>
    </source>
</evidence>
<dbReference type="InterPro" id="IPR055348">
    <property type="entry name" value="DctQ"/>
</dbReference>
<evidence type="ECO:0000256" key="2">
    <source>
        <dbReference type="ARBA" id="ARBA00022448"/>
    </source>
</evidence>
<evidence type="ECO:0000313" key="11">
    <source>
        <dbReference type="EMBL" id="SMG25956.1"/>
    </source>
</evidence>
<evidence type="ECO:0000256" key="6">
    <source>
        <dbReference type="ARBA" id="ARBA00022989"/>
    </source>
</evidence>
<feature type="transmembrane region" description="Helical" evidence="9">
    <location>
        <begin position="90"/>
        <end position="112"/>
    </location>
</feature>
<evidence type="ECO:0000259" key="10">
    <source>
        <dbReference type="Pfam" id="PF04290"/>
    </source>
</evidence>
<proteinExistence type="inferred from homology"/>
<gene>
    <name evidence="11" type="ORF">SAMN06275492_11116</name>
</gene>
<keyword evidence="7 9" id="KW-0472">Membrane</keyword>
<protein>
    <submittedName>
        <fullName evidence="11">TRAP-type C4-dicarboxylate transport system, small permease component</fullName>
    </submittedName>
</protein>
<organism evidence="11 12">
    <name type="scientific">Dethiosulfovibrio salsuginis</name>
    <dbReference type="NCBI Taxonomy" id="561720"/>
    <lineage>
        <taxon>Bacteria</taxon>
        <taxon>Thermotogati</taxon>
        <taxon>Synergistota</taxon>
        <taxon>Synergistia</taxon>
        <taxon>Synergistales</taxon>
        <taxon>Dethiosulfovibrionaceae</taxon>
        <taxon>Dethiosulfovibrio</taxon>
    </lineage>
</organism>
<dbReference type="AlphaFoldDB" id="A0A1X7JDR3"/>
<evidence type="ECO:0000256" key="1">
    <source>
        <dbReference type="ARBA" id="ARBA00004429"/>
    </source>
</evidence>
<keyword evidence="5 9" id="KW-0812">Transmembrane</keyword>
<keyword evidence="4" id="KW-0997">Cell inner membrane</keyword>
<evidence type="ECO:0000256" key="4">
    <source>
        <dbReference type="ARBA" id="ARBA00022519"/>
    </source>
</evidence>
<feature type="transmembrane region" description="Helical" evidence="9">
    <location>
        <begin position="12"/>
        <end position="33"/>
    </location>
</feature>
<evidence type="ECO:0000256" key="9">
    <source>
        <dbReference type="SAM" id="Phobius"/>
    </source>
</evidence>
<dbReference type="Proteomes" id="UP000193355">
    <property type="component" value="Unassembled WGS sequence"/>
</dbReference>
<keyword evidence="3" id="KW-1003">Cell membrane</keyword>
<evidence type="ECO:0000256" key="3">
    <source>
        <dbReference type="ARBA" id="ARBA00022475"/>
    </source>
</evidence>
<keyword evidence="6 9" id="KW-1133">Transmembrane helix</keyword>